<organism evidence="15 16">
    <name type="scientific">Dimorphilus gyrociliatus</name>
    <dbReference type="NCBI Taxonomy" id="2664684"/>
    <lineage>
        <taxon>Eukaryota</taxon>
        <taxon>Metazoa</taxon>
        <taxon>Spiralia</taxon>
        <taxon>Lophotrochozoa</taxon>
        <taxon>Annelida</taxon>
        <taxon>Polychaeta</taxon>
        <taxon>Polychaeta incertae sedis</taxon>
        <taxon>Dinophilidae</taxon>
        <taxon>Dimorphilus</taxon>
    </lineage>
</organism>
<feature type="compositionally biased region" description="Basic residues" evidence="13">
    <location>
        <begin position="531"/>
        <end position="545"/>
    </location>
</feature>
<dbReference type="GO" id="GO:0031965">
    <property type="term" value="C:nuclear membrane"/>
    <property type="evidence" value="ECO:0007669"/>
    <property type="project" value="UniProtKB-SubCell"/>
</dbReference>
<dbReference type="PANTHER" id="PTHR23198:SF6">
    <property type="entry name" value="NUCLEAR PORE COMPLEX PROTEIN NUP98-NUP96"/>
    <property type="match status" value="1"/>
</dbReference>
<dbReference type="GO" id="GO:0006606">
    <property type="term" value="P:protein import into nucleus"/>
    <property type="evidence" value="ECO:0007669"/>
    <property type="project" value="TreeGrafter"/>
</dbReference>
<feature type="region of interest" description="Disordered" evidence="13">
    <location>
        <begin position="489"/>
        <end position="560"/>
    </location>
</feature>
<accession>A0A7I8VP21</accession>
<dbReference type="GO" id="GO:0017056">
    <property type="term" value="F:structural constituent of nuclear pore"/>
    <property type="evidence" value="ECO:0007669"/>
    <property type="project" value="InterPro"/>
</dbReference>
<keyword evidence="5" id="KW-0813">Transport</keyword>
<dbReference type="GO" id="GO:0044614">
    <property type="term" value="C:nuclear pore cytoplasmic filaments"/>
    <property type="evidence" value="ECO:0007669"/>
    <property type="project" value="TreeGrafter"/>
</dbReference>
<dbReference type="EMBL" id="CAJFCJ010000007">
    <property type="protein sequence ID" value="CAD5118040.1"/>
    <property type="molecule type" value="Genomic_DNA"/>
</dbReference>
<dbReference type="GO" id="GO:0034398">
    <property type="term" value="P:telomere tethering at nuclear periphery"/>
    <property type="evidence" value="ECO:0007669"/>
    <property type="project" value="TreeGrafter"/>
</dbReference>
<dbReference type="InterPro" id="IPR036903">
    <property type="entry name" value="Nup98_auto-Pept-S59_dom_sf"/>
</dbReference>
<feature type="region of interest" description="Disordered" evidence="13">
    <location>
        <begin position="75"/>
        <end position="115"/>
    </location>
</feature>
<dbReference type="OrthoDB" id="3797628at2759"/>
<feature type="compositionally biased region" description="Basic and acidic residues" evidence="13">
    <location>
        <begin position="503"/>
        <end position="512"/>
    </location>
</feature>
<protein>
    <recommendedName>
        <fullName evidence="4">Nuclear pore complex protein Nup98-Nup96</fullName>
    </recommendedName>
</protein>
<dbReference type="Pfam" id="PF21240">
    <property type="entry name" value="Nup98_GLEBS"/>
    <property type="match status" value="1"/>
</dbReference>
<dbReference type="GO" id="GO:0000973">
    <property type="term" value="P:post-transcriptional tethering of RNA polymerase II gene DNA at nuclear periphery"/>
    <property type="evidence" value="ECO:0007669"/>
    <property type="project" value="TreeGrafter"/>
</dbReference>
<keyword evidence="12" id="KW-0175">Coiled coil</keyword>
<dbReference type="InterPro" id="IPR007230">
    <property type="entry name" value="Nup98_auto-Pept-S59_dom"/>
</dbReference>
<evidence type="ECO:0000256" key="8">
    <source>
        <dbReference type="ARBA" id="ARBA00022927"/>
    </source>
</evidence>
<evidence type="ECO:0000256" key="4">
    <source>
        <dbReference type="ARBA" id="ARBA00013472"/>
    </source>
</evidence>
<dbReference type="InterPro" id="IPR021967">
    <property type="entry name" value="Nup98_C"/>
</dbReference>
<dbReference type="FunFam" id="1.10.10.2360:FF:000001">
    <property type="entry name" value="Nuclear pore complex protein Nup98-Nup96"/>
    <property type="match status" value="1"/>
</dbReference>
<feature type="compositionally biased region" description="Low complexity" evidence="13">
    <location>
        <begin position="238"/>
        <end position="264"/>
    </location>
</feature>
<keyword evidence="10" id="KW-0906">Nuclear pore complex</keyword>
<feature type="region of interest" description="Disordered" evidence="13">
    <location>
        <begin position="159"/>
        <end position="185"/>
    </location>
</feature>
<keyword evidence="9" id="KW-0811">Translocation</keyword>
<dbReference type="PROSITE" id="PS51434">
    <property type="entry name" value="NUP_C"/>
    <property type="match status" value="1"/>
</dbReference>
<evidence type="ECO:0000259" key="14">
    <source>
        <dbReference type="PROSITE" id="PS51434"/>
    </source>
</evidence>
<dbReference type="SUPFAM" id="SSF82215">
    <property type="entry name" value="C-terminal autoproteolytic domain of nucleoporin nup98"/>
    <property type="match status" value="1"/>
</dbReference>
<comment type="caution">
    <text evidence="15">The sequence shown here is derived from an EMBL/GenBank/DDBJ whole genome shotgun (WGS) entry which is preliminary data.</text>
</comment>
<evidence type="ECO:0000256" key="9">
    <source>
        <dbReference type="ARBA" id="ARBA00023010"/>
    </source>
</evidence>
<feature type="compositionally biased region" description="Low complexity" evidence="13">
    <location>
        <begin position="100"/>
        <end position="115"/>
    </location>
</feature>
<name>A0A7I8VP21_9ANNE</name>
<keyword evidence="16" id="KW-1185">Reference proteome</keyword>
<feature type="region of interest" description="Disordered" evidence="13">
    <location>
        <begin position="23"/>
        <end position="52"/>
    </location>
</feature>
<evidence type="ECO:0000256" key="10">
    <source>
        <dbReference type="ARBA" id="ARBA00023132"/>
    </source>
</evidence>
<dbReference type="PANTHER" id="PTHR23198">
    <property type="entry name" value="NUCLEOPORIN"/>
    <property type="match status" value="1"/>
</dbReference>
<dbReference type="Gene3D" id="1.10.10.2360">
    <property type="match status" value="1"/>
</dbReference>
<evidence type="ECO:0000256" key="11">
    <source>
        <dbReference type="ARBA" id="ARBA00023242"/>
    </source>
</evidence>
<keyword evidence="11" id="KW-0539">Nucleus</keyword>
<feature type="region of interest" description="Disordered" evidence="13">
    <location>
        <begin position="949"/>
        <end position="968"/>
    </location>
</feature>
<dbReference type="GO" id="GO:0008139">
    <property type="term" value="F:nuclear localization sequence binding"/>
    <property type="evidence" value="ECO:0007669"/>
    <property type="project" value="TreeGrafter"/>
</dbReference>
<dbReference type="GO" id="GO:0006405">
    <property type="term" value="P:RNA export from nucleus"/>
    <property type="evidence" value="ECO:0007669"/>
    <property type="project" value="TreeGrafter"/>
</dbReference>
<evidence type="ECO:0000313" key="15">
    <source>
        <dbReference type="EMBL" id="CAD5118040.1"/>
    </source>
</evidence>
<feature type="compositionally biased region" description="Low complexity" evidence="13">
    <location>
        <begin position="272"/>
        <end position="289"/>
    </location>
</feature>
<evidence type="ECO:0000256" key="7">
    <source>
        <dbReference type="ARBA" id="ARBA00022816"/>
    </source>
</evidence>
<keyword evidence="6" id="KW-0068">Autocatalytic cleavage</keyword>
<gene>
    <name evidence="15" type="ORF">DGYR_LOCUS6480</name>
</gene>
<feature type="domain" description="Peptidase S59" evidence="14">
    <location>
        <begin position="669"/>
        <end position="811"/>
    </location>
</feature>
<dbReference type="Gene3D" id="1.25.40.690">
    <property type="match status" value="1"/>
</dbReference>
<evidence type="ECO:0000256" key="6">
    <source>
        <dbReference type="ARBA" id="ARBA00022813"/>
    </source>
</evidence>
<dbReference type="Pfam" id="PF12110">
    <property type="entry name" value="Nup96"/>
    <property type="match status" value="1"/>
</dbReference>
<evidence type="ECO:0000313" key="16">
    <source>
        <dbReference type="Proteomes" id="UP000549394"/>
    </source>
</evidence>
<evidence type="ECO:0000256" key="2">
    <source>
        <dbReference type="ARBA" id="ARBA00004620"/>
    </source>
</evidence>
<comment type="subcellular location">
    <subcellularLocation>
        <location evidence="2">Nucleus membrane</location>
        <topology evidence="2">Peripheral membrane protein</topology>
        <orientation evidence="2">Nucleoplasmic side</orientation>
    </subcellularLocation>
    <subcellularLocation>
        <location evidence="1">Nucleus</location>
        <location evidence="1">Nuclear pore complex</location>
    </subcellularLocation>
</comment>
<dbReference type="Gene3D" id="3.30.1610.10">
    <property type="entry name" value="Peptidase S59, nucleoporin"/>
    <property type="match status" value="1"/>
</dbReference>
<reference evidence="15 16" key="1">
    <citation type="submission" date="2020-08" db="EMBL/GenBank/DDBJ databases">
        <authorList>
            <person name="Hejnol A."/>
        </authorList>
    </citation>
    <scope>NUCLEOTIDE SEQUENCE [LARGE SCALE GENOMIC DNA]</scope>
</reference>
<feature type="compositionally biased region" description="Low complexity" evidence="13">
    <location>
        <begin position="27"/>
        <end position="41"/>
    </location>
</feature>
<dbReference type="GO" id="GO:0003723">
    <property type="term" value="F:RNA binding"/>
    <property type="evidence" value="ECO:0007669"/>
    <property type="project" value="TreeGrafter"/>
</dbReference>
<keyword evidence="7" id="KW-0509">mRNA transport</keyword>
<sequence length="1642" mass="180623">MFGSNNTNKFSFGSTGTSGFGGGGNSFGTPTSSFGSGSTFGQQNKSVFGTNNNSNSGGGIFGGSSGFSTTTTSSGFGSFGTQNQTNAGGTSSTGGGGLFGSTNNQSGNMFGSTTGFSFGNTGTGTTGGSNNTGGGLFGSSNTASSSGGLFGNNNNTSGGIFSGGGQSGTTIKFNPPHGSDTMMKGSVSQSVNTKHQCITAMKEYENKSLEELRTEDYEANRKSAGSGGTPGTLFGAQNTSNFASSSASTGFSGFNSNQSSSGLFGKKDNPTTSGFSFGQQPQQTSQSTGLFGQTTTSAPSFTFGGQNTNTSTSLFGQAKPTGFNTTTTQASTNLFGSTNTNTGFNFNQGNQQNNLFGQKPTTTASSFSFGQNQTQAGFGTSSTSTGGLFSGQKPSFGSSFGQTSTATNFGSNLGTFGTNTTGATGGLFNNNSNPKPFNFNAPGTGNTSGSLFNSSLGSFGTNTVTNNQAASTNNTQQQLQQQVMLLSQNPYGDSPLFNNLKNADPKKKEEVLKPTNPSAQKAAISPAFNPTRRRSTPRSTSRIRPKPLNSSSTGNSLFDGLEEEDDVSNASVFSKKSDVKKLVLKKKVPGGVSTPNLSINKSPADSTIDLSTYANGKENEKLEEKKSMNTSLHVLDTSVRKVLDITESEETTEVQFSRPTHPSGLKLNRCDYYTYPKWEDLVANIDSENRCIVENFVIGRHGYGNVYFHGQTDITGLDLDDLVHFRKHEVTVYPNDENKPEVGNGLNKRAQITLDGVWPIDKSTQSPIKDFERLMDMRYANKLERATLKMDGKFLDYRPETGSWVFEVKHFTRYGLADDDDDLADEVVDKKLKIDKKEVIGSKVAEKEVVETKSEKEKEKAEEEAKKIVEEIEEEVQPRSTLPISHQLAVRLGVSAYDVQMMKASFFDDDEEEETNMQTDEKVVTPLKIVPKSTGLGGNFKMYEKSIEPPPELMEEPEEIKKDEEYEEPEPEGILIPSSMGDEDENIVPTIRTNSLHPWFVPWKQSVQIVKSVNDLCRSFRCGWSSNVLIRPLVDMQDALVGTPFKVDMVKMIDENSMSAFGTECLLQTALEFTDFTNGERLVHLKPREDSRLLHSYADNLQNVLPDVKDDNVLKLSSSVWKLGVALWSDLNIDDMRTDYEIQMLRKDYVTEWLQQFAVDCLSECSSEKKIFSELTARRLQNACNLAIKCGNLKMALILAQACSNEKVKQLVRTQLACWQRTEADLFIEEDYLKIYATLAGCMVWSGNGGTINVCDNLDWKRCLAMHLWFYCKSTDTIKSGLEAYEEAYQGKTKHGAYCAPPVPDYLGKNKSHSTKDVRFQLLQLFCDKASVKLSDILSTNSYTNNPLDVRLAWHLWHALYSLEYRHLDEIFVERLHLSYASLLEGLGLYQWSIFVLAHVENERRRESYIKEVLLRHGTLGKGEDDWTSEEEFILNRLYLPERYLHQAKAIKARVSGDVDAECWHLLKSEAYTECEKILVEKVAPKSLFLQRKPKVDYVRSLLEKLEKAVQDGGKICGWTKSGKVLYDYVNVNTTLELLANCEKMDTCSLDLLNNDLNSLLARIESMPIPDTTMAFVQDEMRKRTRNISRVLEMLEKQEDGSYKLPEVSSSSLARRIEQKYASKSAKPEIVRLANSFLNKEV</sequence>
<evidence type="ECO:0000256" key="12">
    <source>
        <dbReference type="SAM" id="Coils"/>
    </source>
</evidence>
<feature type="coiled-coil region" evidence="12">
    <location>
        <begin position="842"/>
        <end position="875"/>
    </location>
</feature>
<evidence type="ECO:0000256" key="13">
    <source>
        <dbReference type="SAM" id="MobiDB-lite"/>
    </source>
</evidence>
<keyword evidence="8" id="KW-0653">Protein transport</keyword>
<dbReference type="Pfam" id="PF04096">
    <property type="entry name" value="Nucleoporin2"/>
    <property type="match status" value="1"/>
</dbReference>
<dbReference type="GO" id="GO:0051028">
    <property type="term" value="P:mRNA transport"/>
    <property type="evidence" value="ECO:0007669"/>
    <property type="project" value="UniProtKB-KW"/>
</dbReference>
<evidence type="ECO:0000256" key="1">
    <source>
        <dbReference type="ARBA" id="ARBA00004567"/>
    </source>
</evidence>
<feature type="region of interest" description="Disordered" evidence="13">
    <location>
        <begin position="217"/>
        <end position="312"/>
    </location>
</feature>
<evidence type="ECO:0000256" key="5">
    <source>
        <dbReference type="ARBA" id="ARBA00022448"/>
    </source>
</evidence>
<comment type="similarity">
    <text evidence="3">Belongs to the nucleoporin GLFG family.</text>
</comment>
<dbReference type="InterPro" id="IPR037665">
    <property type="entry name" value="Nucleoporin_S59-like"/>
</dbReference>
<evidence type="ECO:0000256" key="3">
    <source>
        <dbReference type="ARBA" id="ARBA00008926"/>
    </source>
</evidence>
<dbReference type="Proteomes" id="UP000549394">
    <property type="component" value="Unassembled WGS sequence"/>
</dbReference>
<proteinExistence type="inferred from homology"/>
<feature type="compositionally biased region" description="Polar residues" evidence="13">
    <location>
        <begin position="290"/>
        <end position="312"/>
    </location>
</feature>